<proteinExistence type="predicted"/>
<dbReference type="SUPFAM" id="SSF48371">
    <property type="entry name" value="ARM repeat"/>
    <property type="match status" value="1"/>
</dbReference>
<dbReference type="InterPro" id="IPR024395">
    <property type="entry name" value="CLASP_N_dom"/>
</dbReference>
<dbReference type="GO" id="GO:0000278">
    <property type="term" value="P:mitotic cell cycle"/>
    <property type="evidence" value="ECO:0007669"/>
    <property type="project" value="UniProtKB-ARBA"/>
</dbReference>
<keyword evidence="4" id="KW-1185">Reference proteome</keyword>
<dbReference type="AlphaFoldDB" id="A0A1R2CCT0"/>
<feature type="domain" description="TOG" evidence="2">
    <location>
        <begin position="8"/>
        <end position="251"/>
    </location>
</feature>
<dbReference type="Gene3D" id="1.25.10.10">
    <property type="entry name" value="Leucine-rich Repeat Variant"/>
    <property type="match status" value="3"/>
</dbReference>
<feature type="domain" description="TOG" evidence="2">
    <location>
        <begin position="682"/>
        <end position="911"/>
    </location>
</feature>
<dbReference type="OrthoDB" id="444365at2759"/>
<dbReference type="GO" id="GO:0000226">
    <property type="term" value="P:microtubule cytoskeleton organization"/>
    <property type="evidence" value="ECO:0007669"/>
    <property type="project" value="UniProtKB-ARBA"/>
</dbReference>
<dbReference type="PANTHER" id="PTHR21567:SF9">
    <property type="entry name" value="CLIP-ASSOCIATING PROTEIN"/>
    <property type="match status" value="1"/>
</dbReference>
<accession>A0A1R2CCT0</accession>
<name>A0A1R2CCT0_9CILI</name>
<gene>
    <name evidence="3" type="ORF">SteCoe_11624</name>
</gene>
<dbReference type="PANTHER" id="PTHR21567">
    <property type="entry name" value="CLASP"/>
    <property type="match status" value="1"/>
</dbReference>
<dbReference type="EMBL" id="MPUH01000195">
    <property type="protein sequence ID" value="OMJ86770.1"/>
    <property type="molecule type" value="Genomic_DNA"/>
</dbReference>
<reference evidence="3 4" key="1">
    <citation type="submission" date="2016-11" db="EMBL/GenBank/DDBJ databases">
        <title>The macronuclear genome of Stentor coeruleus: a giant cell with tiny introns.</title>
        <authorList>
            <person name="Slabodnick M."/>
            <person name="Ruby J.G."/>
            <person name="Reiff S.B."/>
            <person name="Swart E.C."/>
            <person name="Gosai S."/>
            <person name="Prabakaran S."/>
            <person name="Witkowska E."/>
            <person name="Larue G.E."/>
            <person name="Fisher S."/>
            <person name="Freeman R.M."/>
            <person name="Gunawardena J."/>
            <person name="Chu W."/>
            <person name="Stover N.A."/>
            <person name="Gregory B.D."/>
            <person name="Nowacki M."/>
            <person name="Derisi J."/>
            <person name="Roy S.W."/>
            <person name="Marshall W.F."/>
            <person name="Sood P."/>
        </authorList>
    </citation>
    <scope>NUCLEOTIDE SEQUENCE [LARGE SCALE GENOMIC DNA]</scope>
    <source>
        <strain evidence="3">WM001</strain>
    </source>
</reference>
<feature type="compositionally biased region" description="Basic and acidic residues" evidence="1">
    <location>
        <begin position="268"/>
        <end position="277"/>
    </location>
</feature>
<dbReference type="InterPro" id="IPR016024">
    <property type="entry name" value="ARM-type_fold"/>
</dbReference>
<dbReference type="InterPro" id="IPR011989">
    <property type="entry name" value="ARM-like"/>
</dbReference>
<dbReference type="GO" id="GO:0005881">
    <property type="term" value="C:cytoplasmic microtubule"/>
    <property type="evidence" value="ECO:0007669"/>
    <property type="project" value="TreeGrafter"/>
</dbReference>
<comment type="caution">
    <text evidence="3">The sequence shown here is derived from an EMBL/GenBank/DDBJ whole genome shotgun (WGS) entry which is preliminary data.</text>
</comment>
<feature type="compositionally biased region" description="Basic and acidic residues" evidence="1">
    <location>
        <begin position="301"/>
        <end position="327"/>
    </location>
</feature>
<dbReference type="Pfam" id="PF12348">
    <property type="entry name" value="CLASP_N"/>
    <property type="match status" value="1"/>
</dbReference>
<dbReference type="GO" id="GO:0005819">
    <property type="term" value="C:spindle"/>
    <property type="evidence" value="ECO:0007669"/>
    <property type="project" value="UniProtKB-ARBA"/>
</dbReference>
<organism evidence="3 4">
    <name type="scientific">Stentor coeruleus</name>
    <dbReference type="NCBI Taxonomy" id="5963"/>
    <lineage>
        <taxon>Eukaryota</taxon>
        <taxon>Sar</taxon>
        <taxon>Alveolata</taxon>
        <taxon>Ciliophora</taxon>
        <taxon>Postciliodesmatophora</taxon>
        <taxon>Heterotrichea</taxon>
        <taxon>Heterotrichida</taxon>
        <taxon>Stentoridae</taxon>
        <taxon>Stentor</taxon>
    </lineage>
</organism>
<evidence type="ECO:0000256" key="1">
    <source>
        <dbReference type="SAM" id="MobiDB-lite"/>
    </source>
</evidence>
<evidence type="ECO:0000259" key="2">
    <source>
        <dbReference type="SMART" id="SM01349"/>
    </source>
</evidence>
<dbReference type="SMART" id="SM01349">
    <property type="entry name" value="TOG"/>
    <property type="match status" value="2"/>
</dbReference>
<evidence type="ECO:0000313" key="4">
    <source>
        <dbReference type="Proteomes" id="UP000187209"/>
    </source>
</evidence>
<dbReference type="InterPro" id="IPR034085">
    <property type="entry name" value="TOG"/>
</dbReference>
<protein>
    <recommendedName>
        <fullName evidence="2">TOG domain-containing protein</fullName>
    </recommendedName>
</protein>
<sequence>MKKTEEFKIFSEADLEREFDSIGSQLIDTKIDWNQRMKALKRMQSIISSEYIAFENFPALFLKFTAPLSIQLQDLRSAVVKEATITIISAAQVMGDSFDLCAERLSDVLYRLINSGNKILAETGSDCYIEIIRSVVTWRLIPKTLEQFSCKNPNIRIKAITFLQLMLELYPCEVFEYAASSKTGFLDKIEQGLKLAVHDANNDTRAIARKAFLNYRAYFPARAAKIFQTFDASIQRAFGELTENRFSSTPARSTSANSNRIVVNMTKSETKSIEKKARSSLNEIKDLSGTGGTTPDAKSITQKDLRPLEKSLKDDKPPREDREREERIREEKIREERVKEERVKEERVKEEPSLEFLISSTNDQSWATRVSSFESIRKKLCEEATIKIVSNNKMLWDQIISVHLDHLIDNNFKVVVADLASLCAITDTYPEKISLALERILPKLLGCLSDSKELVITVAGKLLELIIDIYIPEDLLALLLKYSSQELKPTSYIKFIEVMHFLADSSTDFFTLNSNIKNYILKLIFVLKEIPRNCVKVVMPSFELCITKNRIASSNIINELPQNDLKFFRTILIETSSPLEPLFREQIKESYKEFQKPVAQLQEVKKISTSVITQEIKKTPTVTVTQEIKKTPTPTVSQEIKKTPTTIVSQEFKRPTAVITQVAIVQKNSDKTGNLGQDQIQEIRKPVREDAKLSSPLIKEENKGASPIPKHETLKKIQKLNDEGDDNIWERSIKDILNKCEECVEDNSLTETALLIFYNITKKRKNLCQNYINDCLRIMSKGYYLDNRHILQTTEECMEELVMGLSASNIIPIIIQYVKNNDSPATQAFIRILTKIIIVTKPTGLMGLMRIIINQMKDSLNHSNADVRKSVVFCLVEIQAMMQNEFTEYLEELTPSQQKLVTIYIQRRLSS</sequence>
<dbReference type="Proteomes" id="UP000187209">
    <property type="component" value="Unassembled WGS sequence"/>
</dbReference>
<feature type="region of interest" description="Disordered" evidence="1">
    <location>
        <begin position="245"/>
        <end position="327"/>
    </location>
</feature>
<feature type="compositionally biased region" description="Polar residues" evidence="1">
    <location>
        <begin position="245"/>
        <end position="267"/>
    </location>
</feature>
<evidence type="ECO:0000313" key="3">
    <source>
        <dbReference type="EMBL" id="OMJ86770.1"/>
    </source>
</evidence>
<dbReference type="GO" id="GO:0008017">
    <property type="term" value="F:microtubule binding"/>
    <property type="evidence" value="ECO:0007669"/>
    <property type="project" value="TreeGrafter"/>
</dbReference>